<dbReference type="InterPro" id="IPR029058">
    <property type="entry name" value="AB_hydrolase_fold"/>
</dbReference>
<dbReference type="SUPFAM" id="SSF53474">
    <property type="entry name" value="alpha/beta-Hydrolases"/>
    <property type="match status" value="1"/>
</dbReference>
<gene>
    <name evidence="3" type="ORF">BJ878DRAFT_552023</name>
</gene>
<evidence type="ECO:0000313" key="4">
    <source>
        <dbReference type="Proteomes" id="UP000887226"/>
    </source>
</evidence>
<dbReference type="Pfam" id="PF07859">
    <property type="entry name" value="Abhydrolase_3"/>
    <property type="match status" value="1"/>
</dbReference>
<dbReference type="Proteomes" id="UP000887226">
    <property type="component" value="Unassembled WGS sequence"/>
</dbReference>
<dbReference type="InterPro" id="IPR050300">
    <property type="entry name" value="GDXG_lipolytic_enzyme"/>
</dbReference>
<dbReference type="GO" id="GO:0016787">
    <property type="term" value="F:hydrolase activity"/>
    <property type="evidence" value="ECO:0007669"/>
    <property type="project" value="UniProtKB-KW"/>
</dbReference>
<sequence>MASKPADYVTGTDGTSSIIVDHRTSHSLPSSAIQSILKPFGNIILKAGKPLPAGSPQLKPYHSSSRKVHIEETRILDTYIYVFTNTADSTSKSPALLDAKEPVKRKLYYFAGGGFRGAPTDQHWSLCAELSTQLPQYSINLVSYPLAPNSPAHHAIPQLEKLYDEMIVQAQAEGSRVTLMGDSAGGNIVIVLGIYGATRWLASGAEGVYPLQNVFAICPAADLRHEHADILAKETKDPVLSKKIIQGVANGWKGDWELADPRVSPALADLSVFKRAGIKVDGMTAGYDCLGPEGVAFREQLAKEGVRGEWLDWERQMHCFILMFQYKFSEPAAAKDWMLGVLRRNAEMS</sequence>
<feature type="domain" description="Alpha/beta hydrolase fold-3" evidence="2">
    <location>
        <begin position="108"/>
        <end position="321"/>
    </location>
</feature>
<reference evidence="3" key="1">
    <citation type="journal article" date="2021" name="IMA Fungus">
        <title>Genomic characterization of three marine fungi, including Emericellopsis atlantica sp. nov. with signatures of a generalist lifestyle and marine biomass degradation.</title>
        <authorList>
            <person name="Hagestad O.C."/>
            <person name="Hou L."/>
            <person name="Andersen J.H."/>
            <person name="Hansen E.H."/>
            <person name="Altermark B."/>
            <person name="Li C."/>
            <person name="Kuhnert E."/>
            <person name="Cox R.J."/>
            <person name="Crous P.W."/>
            <person name="Spatafora J.W."/>
            <person name="Lail K."/>
            <person name="Amirebrahimi M."/>
            <person name="Lipzen A."/>
            <person name="Pangilinan J."/>
            <person name="Andreopoulos W."/>
            <person name="Hayes R.D."/>
            <person name="Ng V."/>
            <person name="Grigoriev I.V."/>
            <person name="Jackson S.A."/>
            <person name="Sutton T.D.S."/>
            <person name="Dobson A.D.W."/>
            <person name="Rama T."/>
        </authorList>
    </citation>
    <scope>NUCLEOTIDE SEQUENCE</scope>
    <source>
        <strain evidence="3">TRa3180A</strain>
    </source>
</reference>
<dbReference type="OrthoDB" id="2152029at2759"/>
<dbReference type="PANTHER" id="PTHR48081">
    <property type="entry name" value="AB HYDROLASE SUPERFAMILY PROTEIN C4A8.06C"/>
    <property type="match status" value="1"/>
</dbReference>
<keyword evidence="4" id="KW-1185">Reference proteome</keyword>
<dbReference type="PANTHER" id="PTHR48081:SF8">
    <property type="entry name" value="ALPHA_BETA HYDROLASE FOLD-3 DOMAIN-CONTAINING PROTEIN-RELATED"/>
    <property type="match status" value="1"/>
</dbReference>
<organism evidence="3 4">
    <name type="scientific">Calycina marina</name>
    <dbReference type="NCBI Taxonomy" id="1763456"/>
    <lineage>
        <taxon>Eukaryota</taxon>
        <taxon>Fungi</taxon>
        <taxon>Dikarya</taxon>
        <taxon>Ascomycota</taxon>
        <taxon>Pezizomycotina</taxon>
        <taxon>Leotiomycetes</taxon>
        <taxon>Helotiales</taxon>
        <taxon>Pezizellaceae</taxon>
        <taxon>Calycina</taxon>
    </lineage>
</organism>
<protein>
    <submittedName>
        <fullName evidence="3">Alpha/beta hydrolase fold-domain-containing protein</fullName>
    </submittedName>
</protein>
<evidence type="ECO:0000259" key="2">
    <source>
        <dbReference type="Pfam" id="PF07859"/>
    </source>
</evidence>
<keyword evidence="1 3" id="KW-0378">Hydrolase</keyword>
<accession>A0A9P8CEK3</accession>
<evidence type="ECO:0000256" key="1">
    <source>
        <dbReference type="ARBA" id="ARBA00022801"/>
    </source>
</evidence>
<dbReference type="InterPro" id="IPR013094">
    <property type="entry name" value="AB_hydrolase_3"/>
</dbReference>
<dbReference type="Gene3D" id="3.40.50.1820">
    <property type="entry name" value="alpha/beta hydrolase"/>
    <property type="match status" value="1"/>
</dbReference>
<proteinExistence type="predicted"/>
<name>A0A9P8CEK3_9HELO</name>
<evidence type="ECO:0000313" key="3">
    <source>
        <dbReference type="EMBL" id="KAG9243780.1"/>
    </source>
</evidence>
<comment type="caution">
    <text evidence="3">The sequence shown here is derived from an EMBL/GenBank/DDBJ whole genome shotgun (WGS) entry which is preliminary data.</text>
</comment>
<dbReference type="AlphaFoldDB" id="A0A9P8CEK3"/>
<dbReference type="EMBL" id="MU253952">
    <property type="protein sequence ID" value="KAG9243780.1"/>
    <property type="molecule type" value="Genomic_DNA"/>
</dbReference>